<evidence type="ECO:0000256" key="2">
    <source>
        <dbReference type="ARBA" id="ARBA00004922"/>
    </source>
</evidence>
<dbReference type="KEGG" id="som:SOMG_01811"/>
<keyword evidence="11 14" id="KW-0472">Membrane</keyword>
<keyword evidence="16" id="KW-1185">Reference proteome</keyword>
<dbReference type="GeneID" id="80875293"/>
<keyword evidence="10 14" id="KW-1133">Transmembrane helix</keyword>
<evidence type="ECO:0000256" key="6">
    <source>
        <dbReference type="ARBA" id="ARBA00022676"/>
    </source>
</evidence>
<dbReference type="EC" id="2.4.1.256" evidence="4 14"/>
<evidence type="ECO:0000256" key="1">
    <source>
        <dbReference type="ARBA" id="ARBA00004477"/>
    </source>
</evidence>
<dbReference type="GO" id="GO:0006488">
    <property type="term" value="P:dolichol-linked oligosaccharide biosynthetic process"/>
    <property type="evidence" value="ECO:0007669"/>
    <property type="project" value="UniProtKB-UniRule"/>
</dbReference>
<name>A0AAF0ATQ6_9SCHI</name>
<dbReference type="InterPro" id="IPR016900">
    <property type="entry name" value="Alg10"/>
</dbReference>
<evidence type="ECO:0000313" key="16">
    <source>
        <dbReference type="Proteomes" id="UP001212411"/>
    </source>
</evidence>
<evidence type="ECO:0000256" key="9">
    <source>
        <dbReference type="ARBA" id="ARBA00022824"/>
    </source>
</evidence>
<dbReference type="GO" id="GO:0005789">
    <property type="term" value="C:endoplasmic reticulum membrane"/>
    <property type="evidence" value="ECO:0007669"/>
    <property type="project" value="UniProtKB-SubCell"/>
</dbReference>
<evidence type="ECO:0000256" key="11">
    <source>
        <dbReference type="ARBA" id="ARBA00023136"/>
    </source>
</evidence>
<evidence type="ECO:0000256" key="3">
    <source>
        <dbReference type="ARBA" id="ARBA00010600"/>
    </source>
</evidence>
<comment type="function">
    <text evidence="12">Dol-P-Glc:Glc(2)Man(9)GlcNAc(2)-PP-Dol alpha-1,2-glucosyltransferase that operates in the biosynthetic pathway of dolichol-linked oligosaccharides, the glycan precursors employed in protein asparagine (N)-glycosylation. The assembly of dolichol-linked oligosaccharides begins on the cytosolic side of the endoplasmic reticulum membrane and finishes in its lumen. The sequential addition of sugars to dolichol pyrophosphate produces dolichol-linked oligosaccharides containing fourteen sugars, including two GlcNAcs, nine mannoses and three glucoses. Once assembled, the oligosaccharide is transferred from the lipid to nascent proteins by oligosaccharyltransferases. In the lumen of the endoplasmic reticulum, adds the third and last glucose residue from dolichyl phosphate glucose (Dol-P-Glc) onto the lipid-linked oligosaccharide intermediate Glc(2)Man(9)GlcNAc(2)-PP-Dol to produce Glc(3)Man(9)GlcNAc(2)-PP-Dol.</text>
</comment>
<evidence type="ECO:0000256" key="10">
    <source>
        <dbReference type="ARBA" id="ARBA00022989"/>
    </source>
</evidence>
<keyword evidence="8 14" id="KW-0812">Transmembrane</keyword>
<feature type="transmembrane region" description="Helical" evidence="14">
    <location>
        <begin position="305"/>
        <end position="327"/>
    </location>
</feature>
<feature type="transmembrane region" description="Helical" evidence="14">
    <location>
        <begin position="233"/>
        <end position="253"/>
    </location>
</feature>
<proteinExistence type="inferred from homology"/>
<evidence type="ECO:0000256" key="12">
    <source>
        <dbReference type="ARBA" id="ARBA00044727"/>
    </source>
</evidence>
<feature type="transmembrane region" description="Helical" evidence="14">
    <location>
        <begin position="12"/>
        <end position="36"/>
    </location>
</feature>
<dbReference type="PANTHER" id="PTHR12989:SF10">
    <property type="entry name" value="DOL-P-GLC:GLC(2)MAN(9)GLCNAC(2)-PP-DOL ALPHA-1,2-GLUCOSYLTRANSFERASE-RELATED"/>
    <property type="match status" value="1"/>
</dbReference>
<accession>A0AAF0ATQ6</accession>
<keyword evidence="9" id="KW-0256">Endoplasmic reticulum</keyword>
<dbReference type="AlphaFoldDB" id="A0AAF0ATQ6"/>
<keyword evidence="7" id="KW-0808">Transferase</keyword>
<reference evidence="15 16" key="1">
    <citation type="journal article" date="2023" name="G3 (Bethesda)">
        <title>A high-quality reference genome for the fission yeast Schizosaccharomyces osmophilus.</title>
        <authorList>
            <person name="Jia G.S."/>
            <person name="Zhang W.C."/>
            <person name="Liang Y."/>
            <person name="Liu X.H."/>
            <person name="Rhind N."/>
            <person name="Pidoux A."/>
            <person name="Brysch-Herzberg M."/>
            <person name="Du L.L."/>
        </authorList>
    </citation>
    <scope>NUCLEOTIDE SEQUENCE [LARGE SCALE GENOMIC DNA]</scope>
    <source>
        <strain evidence="15 16">CBS 15793</strain>
    </source>
</reference>
<dbReference type="GO" id="GO:0106073">
    <property type="term" value="F:dolichyl pyrophosphate Glc2Man9GlcNAc2 alpha-1,2-glucosyltransferase activity"/>
    <property type="evidence" value="ECO:0007669"/>
    <property type="project" value="UniProtKB-UniRule"/>
</dbReference>
<comment type="subcellular location">
    <subcellularLocation>
        <location evidence="1">Endoplasmic reticulum membrane</location>
        <topology evidence="1">Multi-pass membrane protein</topology>
    </subcellularLocation>
</comment>
<dbReference type="PIRSF" id="PIRSF028810">
    <property type="entry name" value="Alpha1_2_glucosyltferase_Alg10"/>
    <property type="match status" value="1"/>
</dbReference>
<comment type="catalytic activity">
    <reaction evidence="13">
        <text>an alpha-D-Glc-(1-&gt;3)-alpha-D-Glc-(1-&gt;3)-alpha-D-Man-(1-&gt;2)-alpha-D-Man-(1-&gt;2)-alpha-D-Man-(1-&gt;3)-[alpha-D-Man-(1-&gt;2)-alpha-D-Man-(1-&gt;3)-[alpha-D-Man-(1-&gt;2)-alpha-D-Man-(1-&gt;6)]-alpha-D-Man-(1-&gt;6)]-beta-D-Man-(1-&gt;4)-beta-D-GlcNAc-(1-&gt;4)-alpha-D-GlcNAc-diphospho-di-trans,poly-cis-dolichol + a di-trans,poly-cis-dolichyl beta-D-glucosyl phosphate = a alpha-D-Glc-(1-&gt;2)-alpha-D-Glc-(1-&gt;3)-alpha-D-Glc-(1-&gt;3)-alpha-D-Man-(1-&gt;2)-alpha-D-Man-(1-&gt;2)-alpha-D-Man-(1-&gt;3)-[alpha-D-Man-(1-&gt;2)-alpha-D-Man-(1-&gt;3)-[alpha-D-Man-(1-&gt;2)-alpha-D-Man-(1-&gt;6)]-alpha-D-Man-(1-&gt;6)]-beta-D-Man-(1-&gt;4)-beta-D-GlcNAc-(1-&gt;4)-alpha-D-GlcNAc-diphospho-di-trans,poly-cis-dolichol + a di-trans,poly-cis-dolichyl phosphate + H(+)</text>
        <dbReference type="Rhea" id="RHEA:29543"/>
        <dbReference type="Rhea" id="RHEA-COMP:19498"/>
        <dbReference type="Rhea" id="RHEA-COMP:19502"/>
        <dbReference type="Rhea" id="RHEA-COMP:19512"/>
        <dbReference type="Rhea" id="RHEA-COMP:19522"/>
        <dbReference type="ChEBI" id="CHEBI:15378"/>
        <dbReference type="ChEBI" id="CHEBI:57525"/>
        <dbReference type="ChEBI" id="CHEBI:57683"/>
        <dbReference type="ChEBI" id="CHEBI:132522"/>
        <dbReference type="ChEBI" id="CHEBI:132523"/>
        <dbReference type="EC" id="2.4.1.256"/>
    </reaction>
    <physiologicalReaction direction="left-to-right" evidence="13">
        <dbReference type="Rhea" id="RHEA:29544"/>
    </physiologicalReaction>
</comment>
<comment type="caution">
    <text evidence="14">Lacks conserved residue(s) required for the propagation of feature annotation.</text>
</comment>
<feature type="transmembrane region" description="Helical" evidence="14">
    <location>
        <begin position="347"/>
        <end position="364"/>
    </location>
</feature>
<evidence type="ECO:0000256" key="13">
    <source>
        <dbReference type="ARBA" id="ARBA00048064"/>
    </source>
</evidence>
<dbReference type="Proteomes" id="UP001212411">
    <property type="component" value="Chromosome 1"/>
</dbReference>
<evidence type="ECO:0000256" key="14">
    <source>
        <dbReference type="PIRNR" id="PIRNR028810"/>
    </source>
</evidence>
<dbReference type="Pfam" id="PF04922">
    <property type="entry name" value="DIE2_ALG10"/>
    <property type="match status" value="1"/>
</dbReference>
<organism evidence="15 16">
    <name type="scientific">Schizosaccharomyces osmophilus</name>
    <dbReference type="NCBI Taxonomy" id="2545709"/>
    <lineage>
        <taxon>Eukaryota</taxon>
        <taxon>Fungi</taxon>
        <taxon>Dikarya</taxon>
        <taxon>Ascomycota</taxon>
        <taxon>Taphrinomycotina</taxon>
        <taxon>Schizosaccharomycetes</taxon>
        <taxon>Schizosaccharomycetales</taxon>
        <taxon>Schizosaccharomycetaceae</taxon>
        <taxon>Schizosaccharomyces</taxon>
    </lineage>
</organism>
<dbReference type="EMBL" id="CP115611">
    <property type="protein sequence ID" value="WBW71716.1"/>
    <property type="molecule type" value="Genomic_DNA"/>
</dbReference>
<evidence type="ECO:0000256" key="5">
    <source>
        <dbReference type="ARBA" id="ARBA00018512"/>
    </source>
</evidence>
<comment type="pathway">
    <text evidence="2">Protein modification; protein glycosylation.</text>
</comment>
<feature type="transmembrane region" description="Helical" evidence="14">
    <location>
        <begin position="204"/>
        <end position="221"/>
    </location>
</feature>
<dbReference type="PANTHER" id="PTHR12989">
    <property type="entry name" value="ALPHA-1,2-GLUCOSYLTRANSFERASE ALG10"/>
    <property type="match status" value="1"/>
</dbReference>
<feature type="transmembrane region" description="Helical" evidence="14">
    <location>
        <begin position="265"/>
        <end position="284"/>
    </location>
</feature>
<sequence>MSIQKGRLVRAVYGAGAGSNLVKLWILITLVSFLLVNRYVDIPYMDEIFHVSQAQRYCNQDWRWDPAITTPPGLYLLSYFLKTILGCNLFHLRFLNFALGVIGMPVILFDISTQLNTKSRGFPLVLSSLPPLWFSFLLYYTDTASTVITLLAYDLALRNAAISSSVFCFFSLFFRQTNILWVGYIIYTLITNDLSFYNPKLSEATFIDFLLAITSFIGSLLRNMRKIWRRILPFAFVIAFSLGFLICNGGIVLGDKSNHKPVIHLSQINYFIAFLFIFSFPSCLSPQLKRAFWKTKIHSHLFSRITLLLLPLLFLIIKYNTIMHPFLLADNRHYVFYVFNRFRRYWWLKYLGAPVYALCYNLFIKEVSHHMSVLDFTVMTLATLLTLVPAPLVEFRYFILPCLFWRIKVPWQSKNALLTEFIFHMSLNAISVYIFVYRPFVWPSETENLQRFMW</sequence>
<evidence type="ECO:0000256" key="4">
    <source>
        <dbReference type="ARBA" id="ARBA00011967"/>
    </source>
</evidence>
<gene>
    <name evidence="15" type="primary">alg10</name>
    <name evidence="15" type="ORF">SOMG_01811</name>
</gene>
<feature type="transmembrane region" description="Helical" evidence="14">
    <location>
        <begin position="421"/>
        <end position="441"/>
    </location>
</feature>
<feature type="transmembrane region" description="Helical" evidence="14">
    <location>
        <begin position="376"/>
        <end position="399"/>
    </location>
</feature>
<evidence type="ECO:0000313" key="15">
    <source>
        <dbReference type="EMBL" id="WBW71716.1"/>
    </source>
</evidence>
<evidence type="ECO:0000256" key="7">
    <source>
        <dbReference type="ARBA" id="ARBA00022679"/>
    </source>
</evidence>
<evidence type="ECO:0000256" key="8">
    <source>
        <dbReference type="ARBA" id="ARBA00022692"/>
    </source>
</evidence>
<keyword evidence="6 14" id="KW-0328">Glycosyltransferase</keyword>
<feature type="transmembrane region" description="Helical" evidence="14">
    <location>
        <begin position="90"/>
        <end position="109"/>
    </location>
</feature>
<protein>
    <recommendedName>
        <fullName evidence="5 14">Dol-P-Glc:Glc(2)Man(9)GlcNAc(2)-PP-Dol alpha-1,2-glucosyltransferase</fullName>
        <ecNumber evidence="4 14">2.4.1.256</ecNumber>
    </recommendedName>
</protein>
<comment type="similarity">
    <text evidence="3 14">Belongs to the ALG10 glucosyltransferase family.</text>
</comment>
<dbReference type="RefSeq" id="XP_056035959.1">
    <property type="nucleotide sequence ID" value="XM_056180604.1"/>
</dbReference>